<organism evidence="2 3">
    <name type="scientific">Colletotrichum liriopes</name>
    <dbReference type="NCBI Taxonomy" id="708192"/>
    <lineage>
        <taxon>Eukaryota</taxon>
        <taxon>Fungi</taxon>
        <taxon>Dikarya</taxon>
        <taxon>Ascomycota</taxon>
        <taxon>Pezizomycotina</taxon>
        <taxon>Sordariomycetes</taxon>
        <taxon>Hypocreomycetidae</taxon>
        <taxon>Glomerellales</taxon>
        <taxon>Glomerellaceae</taxon>
        <taxon>Colletotrichum</taxon>
        <taxon>Colletotrichum spaethianum species complex</taxon>
    </lineage>
</organism>
<sequence length="299" mass="34072">MRDSDIEGANATPDVHHVDYISTLREFNSSSTPEVVAQGQHDLVVSLWDKLYQHFDSAPDAIRKDMSFHVFVLQETNYEILSIALEHKLAHDLASLRSEVAVDIQHRINSVIKRWFISQSIFVFLFGIDVVKCRFALNALLDLRKLCPEVDIVSLYLRFEKTKPSTDTKRPEKDRLKIAITHFSQTAWPAKRKANKKANRKIETAPEPILPVESLLVKSAAPTQTDLSHFASGDRAEAYNYDGQDWHIGSHDDDDDDDDNDDNTSDSSPIKKKSQQRTPRTKALLFRKRPLTAQSRHLA</sequence>
<dbReference type="Proteomes" id="UP001055172">
    <property type="component" value="Unassembled WGS sequence"/>
</dbReference>
<evidence type="ECO:0000313" key="2">
    <source>
        <dbReference type="EMBL" id="GJC88149.1"/>
    </source>
</evidence>
<evidence type="ECO:0000313" key="3">
    <source>
        <dbReference type="Proteomes" id="UP001055172"/>
    </source>
</evidence>
<feature type="region of interest" description="Disordered" evidence="1">
    <location>
        <begin position="243"/>
        <end position="299"/>
    </location>
</feature>
<evidence type="ECO:0000256" key="1">
    <source>
        <dbReference type="SAM" id="MobiDB-lite"/>
    </source>
</evidence>
<protein>
    <submittedName>
        <fullName evidence="2">Uncharacterized protein</fullName>
    </submittedName>
</protein>
<keyword evidence="3" id="KW-1185">Reference proteome</keyword>
<dbReference type="EMBL" id="BPPX01000030">
    <property type="protein sequence ID" value="GJC88149.1"/>
    <property type="molecule type" value="Genomic_DNA"/>
</dbReference>
<proteinExistence type="predicted"/>
<feature type="compositionally biased region" description="Acidic residues" evidence="1">
    <location>
        <begin position="252"/>
        <end position="264"/>
    </location>
</feature>
<dbReference type="AlphaFoldDB" id="A0AA37LXC4"/>
<comment type="caution">
    <text evidence="2">The sequence shown here is derived from an EMBL/GenBank/DDBJ whole genome shotgun (WGS) entry which is preliminary data.</text>
</comment>
<name>A0AA37LXC4_9PEZI</name>
<accession>A0AA37LXC4</accession>
<gene>
    <name evidence="2" type="ORF">ColLi_10987</name>
</gene>
<reference evidence="2 3" key="1">
    <citation type="submission" date="2021-07" db="EMBL/GenBank/DDBJ databases">
        <title>Genome data of Colletotrichum spaethianum.</title>
        <authorList>
            <person name="Utami Y.D."/>
            <person name="Hiruma K."/>
        </authorList>
    </citation>
    <scope>NUCLEOTIDE SEQUENCE [LARGE SCALE GENOMIC DNA]</scope>
    <source>
        <strain evidence="2 3">MAFF 242679</strain>
    </source>
</reference>